<proteinExistence type="predicted"/>
<evidence type="ECO:0000313" key="1">
    <source>
        <dbReference type="EMBL" id="MBC6109170.1"/>
    </source>
</evidence>
<name>A0ABR7KM74_9SPHI</name>
<dbReference type="RefSeq" id="WP_187069652.1">
    <property type="nucleotide sequence ID" value="NZ_JACRYL010000001.1"/>
</dbReference>
<dbReference type="EMBL" id="JACRYL010000001">
    <property type="protein sequence ID" value="MBC6109170.1"/>
    <property type="molecule type" value="Genomic_DNA"/>
</dbReference>
<gene>
    <name evidence="1" type="ORF">H7U22_01925</name>
</gene>
<comment type="caution">
    <text evidence="1">The sequence shown here is derived from an EMBL/GenBank/DDBJ whole genome shotgun (WGS) entry which is preliminary data.</text>
</comment>
<evidence type="ECO:0008006" key="3">
    <source>
        <dbReference type="Google" id="ProtNLM"/>
    </source>
</evidence>
<protein>
    <recommendedName>
        <fullName evidence="3">Addiction module component</fullName>
    </recommendedName>
</protein>
<organism evidence="1 2">
    <name type="scientific">Pedobacter fastidiosus</name>
    <dbReference type="NCBI Taxonomy" id="2765361"/>
    <lineage>
        <taxon>Bacteria</taxon>
        <taxon>Pseudomonadati</taxon>
        <taxon>Bacteroidota</taxon>
        <taxon>Sphingobacteriia</taxon>
        <taxon>Sphingobacteriales</taxon>
        <taxon>Sphingobacteriaceae</taxon>
        <taxon>Pedobacter</taxon>
    </lineage>
</organism>
<keyword evidence="2" id="KW-1185">Reference proteome</keyword>
<accession>A0ABR7KM74</accession>
<evidence type="ECO:0000313" key="2">
    <source>
        <dbReference type="Proteomes" id="UP000652755"/>
    </source>
</evidence>
<sequence length="73" mass="8541">MDLQAEKLNVINTIINSDDLSLIKDIKAIISNRELDWFDGLTKKQQDDVLEGIKQLDHDDHFSHEDAKKRFNF</sequence>
<dbReference type="Proteomes" id="UP000652755">
    <property type="component" value="Unassembled WGS sequence"/>
</dbReference>
<reference evidence="1 2" key="1">
    <citation type="submission" date="2020-08" db="EMBL/GenBank/DDBJ databases">
        <authorList>
            <person name="Sun Q."/>
            <person name="Inoue M."/>
        </authorList>
    </citation>
    <scope>NUCLEOTIDE SEQUENCE [LARGE SCALE GENOMIC DNA]</scope>
    <source>
        <strain evidence="1 2">CCM 8938</strain>
    </source>
</reference>